<proteinExistence type="predicted"/>
<keyword evidence="2" id="KW-1185">Reference proteome</keyword>
<gene>
    <name evidence="1" type="ORF">EAI_10413</name>
</gene>
<name>E2BUH2_HARSA</name>
<reference evidence="1 2" key="1">
    <citation type="journal article" date="2010" name="Science">
        <title>Genomic comparison of the ants Camponotus floridanus and Harpegnathos saltator.</title>
        <authorList>
            <person name="Bonasio R."/>
            <person name="Zhang G."/>
            <person name="Ye C."/>
            <person name="Mutti N.S."/>
            <person name="Fang X."/>
            <person name="Qin N."/>
            <person name="Donahue G."/>
            <person name="Yang P."/>
            <person name="Li Q."/>
            <person name="Li C."/>
            <person name="Zhang P."/>
            <person name="Huang Z."/>
            <person name="Berger S.L."/>
            <person name="Reinberg D."/>
            <person name="Wang J."/>
            <person name="Liebig J."/>
        </authorList>
    </citation>
    <scope>NUCLEOTIDE SEQUENCE [LARGE SCALE GENOMIC DNA]</scope>
    <source>
        <strain evidence="1 2">R22 G/1</strain>
    </source>
</reference>
<dbReference type="AlphaFoldDB" id="E2BUH2"/>
<sequence length="74" mass="8833">YAVVMRQFLTNTFPNRWITRCGVPLALVLFRMYRVKVAWSDFTPPYVYVCVYVSRDKDYAAVVRQFLTDTFPNR</sequence>
<dbReference type="Proteomes" id="UP000008237">
    <property type="component" value="Unassembled WGS sequence"/>
</dbReference>
<evidence type="ECO:0000313" key="1">
    <source>
        <dbReference type="EMBL" id="EFN80659.1"/>
    </source>
</evidence>
<dbReference type="EMBL" id="GL450667">
    <property type="protein sequence ID" value="EFN80659.1"/>
    <property type="molecule type" value="Genomic_DNA"/>
</dbReference>
<dbReference type="InParanoid" id="E2BUH2"/>
<evidence type="ECO:0000313" key="2">
    <source>
        <dbReference type="Proteomes" id="UP000008237"/>
    </source>
</evidence>
<organism evidence="2">
    <name type="scientific">Harpegnathos saltator</name>
    <name type="common">Jerdon's jumping ant</name>
    <dbReference type="NCBI Taxonomy" id="610380"/>
    <lineage>
        <taxon>Eukaryota</taxon>
        <taxon>Metazoa</taxon>
        <taxon>Ecdysozoa</taxon>
        <taxon>Arthropoda</taxon>
        <taxon>Hexapoda</taxon>
        <taxon>Insecta</taxon>
        <taxon>Pterygota</taxon>
        <taxon>Neoptera</taxon>
        <taxon>Endopterygota</taxon>
        <taxon>Hymenoptera</taxon>
        <taxon>Apocrita</taxon>
        <taxon>Aculeata</taxon>
        <taxon>Formicoidea</taxon>
        <taxon>Formicidae</taxon>
        <taxon>Ponerinae</taxon>
        <taxon>Ponerini</taxon>
        <taxon>Harpegnathos</taxon>
    </lineage>
</organism>
<accession>E2BUH2</accession>
<feature type="non-terminal residue" evidence="1">
    <location>
        <position position="74"/>
    </location>
</feature>
<protein>
    <submittedName>
        <fullName evidence="1">Uncharacterized protein</fullName>
    </submittedName>
</protein>
<feature type="non-terminal residue" evidence="1">
    <location>
        <position position="1"/>
    </location>
</feature>